<evidence type="ECO:0000313" key="3">
    <source>
        <dbReference type="Proteomes" id="UP001566132"/>
    </source>
</evidence>
<dbReference type="Pfam" id="PF10545">
    <property type="entry name" value="MADF_DNA_bdg"/>
    <property type="match status" value="1"/>
</dbReference>
<dbReference type="PROSITE" id="PS51029">
    <property type="entry name" value="MADF"/>
    <property type="match status" value="1"/>
</dbReference>
<dbReference type="PANTHER" id="PTHR21505:SF8">
    <property type="entry name" value="DPT-YFP REPRESSOR BY OVEREXPRESSION, ISOFORM D-RELATED"/>
    <property type="match status" value="1"/>
</dbReference>
<proteinExistence type="predicted"/>
<sequence length="289" mass="32591">MATKFDIFQFLDEYQKHPCLWKKQIADYSNKDKRNRALELLLPLSGLSSIKNLKLKIRSITGTYNQEVNKIKKSMGTGAGAKEVYVPKLAWITVANGFLRQTAEENESESNLALPENSVNSIEEGIEETMEIQSTPVTLLHSNSKSKKRSRLQVKKIDSLDNAVKVLKEVATRPAATINEFSIFCQHIASQLHSLPLVEALTLQEDSQKLLTTARLRQLRRSNMSYCTSNSSSVNDVTYHSSASLYTSDTTSDSTFSPTGNVDDNITYNGREYHSPKTHQLTNYFQNWT</sequence>
<evidence type="ECO:0000259" key="1">
    <source>
        <dbReference type="PROSITE" id="PS51029"/>
    </source>
</evidence>
<name>A0ABD1E367_HYPHA</name>
<dbReference type="AlphaFoldDB" id="A0ABD1E367"/>
<keyword evidence="3" id="KW-1185">Reference proteome</keyword>
<feature type="domain" description="MADF" evidence="1">
    <location>
        <begin position="9"/>
        <end position="97"/>
    </location>
</feature>
<gene>
    <name evidence="2" type="ORF">ABEB36_013973</name>
</gene>
<accession>A0ABD1E367</accession>
<reference evidence="2 3" key="1">
    <citation type="submission" date="2024-05" db="EMBL/GenBank/DDBJ databases">
        <title>Genetic variation in Jamaican populations of the coffee berry borer (Hypothenemus hampei).</title>
        <authorList>
            <person name="Errbii M."/>
            <person name="Myrie A."/>
        </authorList>
    </citation>
    <scope>NUCLEOTIDE SEQUENCE [LARGE SCALE GENOMIC DNA]</scope>
    <source>
        <strain evidence="2">JA-Hopewell-2020-01-JO</strain>
        <tissue evidence="2">Whole body</tissue>
    </source>
</reference>
<evidence type="ECO:0000313" key="2">
    <source>
        <dbReference type="EMBL" id="KAL1489028.1"/>
    </source>
</evidence>
<protein>
    <recommendedName>
        <fullName evidence="1">MADF domain-containing protein</fullName>
    </recommendedName>
</protein>
<dbReference type="PANTHER" id="PTHR21505">
    <property type="entry name" value="MADF DOMAIN-CONTAINING PROTEIN-RELATED"/>
    <property type="match status" value="1"/>
</dbReference>
<dbReference type="InterPro" id="IPR006578">
    <property type="entry name" value="MADF-dom"/>
</dbReference>
<dbReference type="Proteomes" id="UP001566132">
    <property type="component" value="Unassembled WGS sequence"/>
</dbReference>
<organism evidence="2 3">
    <name type="scientific">Hypothenemus hampei</name>
    <name type="common">Coffee berry borer</name>
    <dbReference type="NCBI Taxonomy" id="57062"/>
    <lineage>
        <taxon>Eukaryota</taxon>
        <taxon>Metazoa</taxon>
        <taxon>Ecdysozoa</taxon>
        <taxon>Arthropoda</taxon>
        <taxon>Hexapoda</taxon>
        <taxon>Insecta</taxon>
        <taxon>Pterygota</taxon>
        <taxon>Neoptera</taxon>
        <taxon>Endopterygota</taxon>
        <taxon>Coleoptera</taxon>
        <taxon>Polyphaga</taxon>
        <taxon>Cucujiformia</taxon>
        <taxon>Curculionidae</taxon>
        <taxon>Scolytinae</taxon>
        <taxon>Hypothenemus</taxon>
    </lineage>
</organism>
<comment type="caution">
    <text evidence="2">The sequence shown here is derived from an EMBL/GenBank/DDBJ whole genome shotgun (WGS) entry which is preliminary data.</text>
</comment>
<dbReference type="EMBL" id="JBDJPC010000012">
    <property type="protein sequence ID" value="KAL1489028.1"/>
    <property type="molecule type" value="Genomic_DNA"/>
</dbReference>